<sequence>MIFEKVREIIVDQLGVDESEVTMEKALINDLGVDSLEIFEIVMSLEEEFDIQIPNEDIEEIKTVGEVVKYIEEKTK</sequence>
<dbReference type="NCBIfam" id="TIGR00517">
    <property type="entry name" value="acyl_carrier"/>
    <property type="match status" value="1"/>
</dbReference>
<dbReference type="InterPro" id="IPR003231">
    <property type="entry name" value="ACP"/>
</dbReference>
<dbReference type="Pfam" id="PF00550">
    <property type="entry name" value="PP-binding"/>
    <property type="match status" value="1"/>
</dbReference>
<keyword evidence="3 7" id="KW-0597">Phosphoprotein</keyword>
<comment type="PTM">
    <text evidence="7">4'-phosphopantetheine is transferred from CoA to a specific serine of apo-ACP by AcpS. This modification is essential for activity because fatty acids are bound in thioester linkage to the sulfhydryl of the prosthetic group.</text>
</comment>
<gene>
    <name evidence="7" type="primary">acpP</name>
    <name evidence="11" type="ORF">QOZ93_002502</name>
</gene>
<evidence type="ECO:0000256" key="7">
    <source>
        <dbReference type="HAMAP-Rule" id="MF_01217"/>
    </source>
</evidence>
<reference evidence="11 12" key="1">
    <citation type="submission" date="2023-07" db="EMBL/GenBank/DDBJ databases">
        <title>Genomic Encyclopedia of Type Strains, Phase IV (KMG-IV): sequencing the most valuable type-strain genomes for metagenomic binning, comparative biology and taxonomic classification.</title>
        <authorList>
            <person name="Goeker M."/>
        </authorList>
    </citation>
    <scope>NUCLEOTIDE SEQUENCE [LARGE SCALE GENOMIC DNA]</scope>
    <source>
        <strain evidence="11 12">DSM 1400</strain>
    </source>
</reference>
<dbReference type="NCBIfam" id="NF002150">
    <property type="entry name" value="PRK00982.1-4"/>
    <property type="match status" value="1"/>
</dbReference>
<comment type="pathway">
    <text evidence="7 9">Lipid metabolism; fatty acid biosynthesis.</text>
</comment>
<evidence type="ECO:0000256" key="3">
    <source>
        <dbReference type="ARBA" id="ARBA00022553"/>
    </source>
</evidence>
<evidence type="ECO:0000259" key="10">
    <source>
        <dbReference type="PROSITE" id="PS50075"/>
    </source>
</evidence>
<dbReference type="NCBIfam" id="NF002148">
    <property type="entry name" value="PRK00982.1-2"/>
    <property type="match status" value="1"/>
</dbReference>
<dbReference type="EMBL" id="JAUSWN010000027">
    <property type="protein sequence ID" value="MDQ0480752.1"/>
    <property type="molecule type" value="Genomic_DNA"/>
</dbReference>
<comment type="caution">
    <text evidence="11">The sequence shown here is derived from an EMBL/GenBank/DDBJ whole genome shotgun (WGS) entry which is preliminary data.</text>
</comment>
<dbReference type="PANTHER" id="PTHR20863">
    <property type="entry name" value="ACYL CARRIER PROTEIN"/>
    <property type="match status" value="1"/>
</dbReference>
<dbReference type="Proteomes" id="UP001224418">
    <property type="component" value="Unassembled WGS sequence"/>
</dbReference>
<accession>A0ABU0JUH0</accession>
<dbReference type="InterPro" id="IPR009081">
    <property type="entry name" value="PP-bd_ACP"/>
</dbReference>
<evidence type="ECO:0000256" key="8">
    <source>
        <dbReference type="NCBIfam" id="TIGR00517"/>
    </source>
</evidence>
<organism evidence="11 12">
    <name type="scientific">Hathewaya limosa</name>
    <name type="common">Clostridium limosum</name>
    <dbReference type="NCBI Taxonomy" id="1536"/>
    <lineage>
        <taxon>Bacteria</taxon>
        <taxon>Bacillati</taxon>
        <taxon>Bacillota</taxon>
        <taxon>Clostridia</taxon>
        <taxon>Eubacteriales</taxon>
        <taxon>Clostridiaceae</taxon>
        <taxon>Hathewaya</taxon>
    </lineage>
</organism>
<evidence type="ECO:0000256" key="4">
    <source>
        <dbReference type="ARBA" id="ARBA00022832"/>
    </source>
</evidence>
<protein>
    <recommendedName>
        <fullName evidence="7 8">Acyl carrier protein</fullName>
        <shortName evidence="7">ACP</shortName>
    </recommendedName>
</protein>
<feature type="modified residue" description="O-(pantetheine 4'-phosphoryl)serine" evidence="7">
    <location>
        <position position="35"/>
    </location>
</feature>
<comment type="function">
    <text evidence="7 9">Carrier of the growing fatty acid chain in fatty acid biosynthesis.</text>
</comment>
<feature type="domain" description="Carrier" evidence="10">
    <location>
        <begin position="1"/>
        <end position="75"/>
    </location>
</feature>
<keyword evidence="2 7" id="KW-0444">Lipid biosynthesis</keyword>
<keyword evidence="1 7" id="KW-0596">Phosphopantetheine</keyword>
<dbReference type="PANTHER" id="PTHR20863:SF76">
    <property type="entry name" value="CARRIER DOMAIN-CONTAINING PROTEIN"/>
    <property type="match status" value="1"/>
</dbReference>
<comment type="subcellular location">
    <subcellularLocation>
        <location evidence="7">Cytoplasm</location>
    </subcellularLocation>
</comment>
<evidence type="ECO:0000313" key="12">
    <source>
        <dbReference type="Proteomes" id="UP001224418"/>
    </source>
</evidence>
<dbReference type="Gene3D" id="1.10.1200.10">
    <property type="entry name" value="ACP-like"/>
    <property type="match status" value="1"/>
</dbReference>
<keyword evidence="6 7" id="KW-0275">Fatty acid biosynthesis</keyword>
<keyword evidence="5 7" id="KW-0443">Lipid metabolism</keyword>
<keyword evidence="12" id="KW-1185">Reference proteome</keyword>
<evidence type="ECO:0000256" key="5">
    <source>
        <dbReference type="ARBA" id="ARBA00023098"/>
    </source>
</evidence>
<evidence type="ECO:0000256" key="9">
    <source>
        <dbReference type="RuleBase" id="RU003545"/>
    </source>
</evidence>
<evidence type="ECO:0000256" key="1">
    <source>
        <dbReference type="ARBA" id="ARBA00022450"/>
    </source>
</evidence>
<evidence type="ECO:0000256" key="2">
    <source>
        <dbReference type="ARBA" id="ARBA00022516"/>
    </source>
</evidence>
<keyword evidence="7" id="KW-0963">Cytoplasm</keyword>
<keyword evidence="4 7" id="KW-0276">Fatty acid metabolism</keyword>
<comment type="similarity">
    <text evidence="7">Belongs to the acyl carrier protein (ACP) family.</text>
</comment>
<comment type="PTM">
    <text evidence="9">4'-phosphopantetheine is transferred from CoA to a specific serine of apo-ACP by acpS.</text>
</comment>
<evidence type="ECO:0000256" key="6">
    <source>
        <dbReference type="ARBA" id="ARBA00023160"/>
    </source>
</evidence>
<dbReference type="RefSeq" id="WP_111940566.1">
    <property type="nucleotide sequence ID" value="NZ_BAAACJ010000049.1"/>
</dbReference>
<dbReference type="PROSITE" id="PS50075">
    <property type="entry name" value="CARRIER"/>
    <property type="match status" value="1"/>
</dbReference>
<dbReference type="InterPro" id="IPR036736">
    <property type="entry name" value="ACP-like_sf"/>
</dbReference>
<dbReference type="SUPFAM" id="SSF47336">
    <property type="entry name" value="ACP-like"/>
    <property type="match status" value="1"/>
</dbReference>
<evidence type="ECO:0000313" key="11">
    <source>
        <dbReference type="EMBL" id="MDQ0480752.1"/>
    </source>
</evidence>
<dbReference type="HAMAP" id="MF_01217">
    <property type="entry name" value="Acyl_carrier"/>
    <property type="match status" value="1"/>
</dbReference>
<proteinExistence type="inferred from homology"/>
<name>A0ABU0JUH0_HATLI</name>